<evidence type="ECO:0000313" key="2">
    <source>
        <dbReference type="Proteomes" id="UP000002215"/>
    </source>
</evidence>
<sequence>MGHMITAIILKGAYMPEELTYFDLRPVALHTDLTLFHIDCTYSAYWQFYLGRAGELPLSRRPSLPFPCEIVLAEIMGRVSVSEAPHYAIISTDYFGGIGSQYANAFIGSENVDPEMEKINQALRFLGVTAERGKDEFDTVGLADIRRMPEYLEKYWDLAEEHGLDC</sequence>
<dbReference type="AlphaFoldDB" id="A0A979GX00"/>
<accession>A0A979GX00</accession>
<dbReference type="Proteomes" id="UP000002215">
    <property type="component" value="Chromosome"/>
</dbReference>
<protein>
    <submittedName>
        <fullName evidence="1">Uncharacterized protein</fullName>
    </submittedName>
</protein>
<gene>
    <name evidence="1" type="ordered locus">Cpin_4805</name>
</gene>
<dbReference type="EMBL" id="CP001699">
    <property type="protein sequence ID" value="ACU62239.1"/>
    <property type="molecule type" value="Genomic_DNA"/>
</dbReference>
<dbReference type="KEGG" id="cpi:Cpin_4805"/>
<reference evidence="1 2" key="2">
    <citation type="journal article" date="2010" name="Stand. Genomic Sci.">
        <title>Complete genome sequence of Chitinophaga pinensis type strain (UQM 2034).</title>
        <authorList>
            <person name="Glavina Del Rio T."/>
            <person name="Abt B."/>
            <person name="Spring S."/>
            <person name="Lapidus A."/>
            <person name="Nolan M."/>
            <person name="Tice H."/>
            <person name="Copeland A."/>
            <person name="Cheng J.F."/>
            <person name="Chen F."/>
            <person name="Bruce D."/>
            <person name="Goodwin L."/>
            <person name="Pitluck S."/>
            <person name="Ivanova N."/>
            <person name="Mavromatis K."/>
            <person name="Mikhailova N."/>
            <person name="Pati A."/>
            <person name="Chen A."/>
            <person name="Palaniappan K."/>
            <person name="Land M."/>
            <person name="Hauser L."/>
            <person name="Chang Y.J."/>
            <person name="Jeffries C.D."/>
            <person name="Chain P."/>
            <person name="Saunders E."/>
            <person name="Detter J.C."/>
            <person name="Brettin T."/>
            <person name="Rohde M."/>
            <person name="Goker M."/>
            <person name="Bristow J."/>
            <person name="Eisen J.A."/>
            <person name="Markowitz V."/>
            <person name="Hugenholtz P."/>
            <person name="Kyrpides N.C."/>
            <person name="Klenk H.P."/>
            <person name="Lucas S."/>
        </authorList>
    </citation>
    <scope>NUCLEOTIDE SEQUENCE [LARGE SCALE GENOMIC DNA]</scope>
    <source>
        <strain evidence="2">ATCC 43595 / DSM 2588 / LMG 13176 / NBRC 15968 / NCIMB 11800 / UQM 2034</strain>
    </source>
</reference>
<organism evidence="1 2">
    <name type="scientific">Chitinophaga pinensis (strain ATCC 43595 / DSM 2588 / LMG 13176 / NBRC 15968 / NCIMB 11800 / UQM 2034)</name>
    <dbReference type="NCBI Taxonomy" id="485918"/>
    <lineage>
        <taxon>Bacteria</taxon>
        <taxon>Pseudomonadati</taxon>
        <taxon>Bacteroidota</taxon>
        <taxon>Chitinophagia</taxon>
        <taxon>Chitinophagales</taxon>
        <taxon>Chitinophagaceae</taxon>
        <taxon>Chitinophaga</taxon>
    </lineage>
</organism>
<proteinExistence type="predicted"/>
<dbReference type="OrthoDB" id="4552017at2"/>
<reference evidence="2" key="1">
    <citation type="submission" date="2009-08" db="EMBL/GenBank/DDBJ databases">
        <title>The complete genome of Chitinophaga pinensis DSM 2588.</title>
        <authorList>
            <consortium name="US DOE Joint Genome Institute (JGI-PGF)"/>
            <person name="Lucas S."/>
            <person name="Copeland A."/>
            <person name="Lapidus A."/>
            <person name="Glavina del Rio T."/>
            <person name="Dalin E."/>
            <person name="Tice H."/>
            <person name="Bruce D."/>
            <person name="Goodwin L."/>
            <person name="Pitluck S."/>
            <person name="Kyrpides N."/>
            <person name="Mavromatis K."/>
            <person name="Ivanova N."/>
            <person name="Mikhailova N."/>
            <person name="Sims D."/>
            <person name="Meinche L."/>
            <person name="Brettin T."/>
            <person name="Detter J.C."/>
            <person name="Han C."/>
            <person name="Larimer F."/>
            <person name="Land M."/>
            <person name="Hauser L."/>
            <person name="Markowitz V."/>
            <person name="Cheng J.-F."/>
            <person name="Hugenholtz P."/>
            <person name="Woyke T."/>
            <person name="Wu D."/>
            <person name="Spring S."/>
            <person name="Klenk H.-P."/>
            <person name="Eisen J.A."/>
        </authorList>
    </citation>
    <scope>NUCLEOTIDE SEQUENCE [LARGE SCALE GENOMIC DNA]</scope>
    <source>
        <strain evidence="2">ATCC 43595 / DSM 2588 / LMG 13176 / NBRC 15968 / NCIMB 11800 / UQM 2034</strain>
    </source>
</reference>
<dbReference type="RefSeq" id="WP_012792407.1">
    <property type="nucleotide sequence ID" value="NC_013132.1"/>
</dbReference>
<evidence type="ECO:0000313" key="1">
    <source>
        <dbReference type="EMBL" id="ACU62239.1"/>
    </source>
</evidence>
<name>A0A979GX00_CHIPD</name>